<comment type="caution">
    <text evidence="2">The sequence shown here is derived from an EMBL/GenBank/DDBJ whole genome shotgun (WGS) entry which is preliminary data.</text>
</comment>
<dbReference type="PaxDb" id="67767-A0A0J7KIR9"/>
<dbReference type="STRING" id="67767.A0A0J7KIR9"/>
<dbReference type="AlphaFoldDB" id="A0A0J7KIR9"/>
<keyword evidence="3" id="KW-1185">Reference proteome</keyword>
<reference evidence="2 3" key="1">
    <citation type="submission" date="2015-04" db="EMBL/GenBank/DDBJ databases">
        <title>Lasius niger genome sequencing.</title>
        <authorList>
            <person name="Konorov E.A."/>
            <person name="Nikitin M.A."/>
            <person name="Kirill M.V."/>
            <person name="Chang P."/>
        </authorList>
    </citation>
    <scope>NUCLEOTIDE SEQUENCE [LARGE SCALE GENOMIC DNA]</scope>
    <source>
        <tissue evidence="2">Whole</tissue>
    </source>
</reference>
<sequence length="155" mass="17515">MCSEKTKFEEVKTAETQTLNLANNDSTKIKGIGTIKLKTKEGLIGKLEETLYVPDLRSNLSSVAKITEHGFEVICRRNAAIITNSETKEKLMFAHQNGNLYYELTEDGKIAQAPTSSLREWHERFGHLNVKELKYIIHQKKVDGINIKIEGELPA</sequence>
<dbReference type="Pfam" id="PF22936">
    <property type="entry name" value="Pol_BBD"/>
    <property type="match status" value="1"/>
</dbReference>
<organism evidence="2 3">
    <name type="scientific">Lasius niger</name>
    <name type="common">Black garden ant</name>
    <dbReference type="NCBI Taxonomy" id="67767"/>
    <lineage>
        <taxon>Eukaryota</taxon>
        <taxon>Metazoa</taxon>
        <taxon>Ecdysozoa</taxon>
        <taxon>Arthropoda</taxon>
        <taxon>Hexapoda</taxon>
        <taxon>Insecta</taxon>
        <taxon>Pterygota</taxon>
        <taxon>Neoptera</taxon>
        <taxon>Endopterygota</taxon>
        <taxon>Hymenoptera</taxon>
        <taxon>Apocrita</taxon>
        <taxon>Aculeata</taxon>
        <taxon>Formicoidea</taxon>
        <taxon>Formicidae</taxon>
        <taxon>Formicinae</taxon>
        <taxon>Lasius</taxon>
        <taxon>Lasius</taxon>
    </lineage>
</organism>
<proteinExistence type="predicted"/>
<evidence type="ECO:0000313" key="3">
    <source>
        <dbReference type="Proteomes" id="UP000036403"/>
    </source>
</evidence>
<evidence type="ECO:0000259" key="1">
    <source>
        <dbReference type="Pfam" id="PF22936"/>
    </source>
</evidence>
<feature type="domain" description="Retrovirus-related Pol polyprotein from transposon TNT 1-94-like beta-barrel" evidence="1">
    <location>
        <begin position="1"/>
        <end position="71"/>
    </location>
</feature>
<protein>
    <submittedName>
        <fullName evidence="2">Transposon ty5-1 protein</fullName>
    </submittedName>
</protein>
<dbReference type="OrthoDB" id="7611892at2759"/>
<name>A0A0J7KIR9_LASNI</name>
<dbReference type="EMBL" id="LBMM01006788">
    <property type="protein sequence ID" value="KMQ90333.1"/>
    <property type="molecule type" value="Genomic_DNA"/>
</dbReference>
<dbReference type="InterPro" id="IPR054722">
    <property type="entry name" value="PolX-like_BBD"/>
</dbReference>
<evidence type="ECO:0000313" key="2">
    <source>
        <dbReference type="EMBL" id="KMQ90333.1"/>
    </source>
</evidence>
<accession>A0A0J7KIR9</accession>
<dbReference type="Proteomes" id="UP000036403">
    <property type="component" value="Unassembled WGS sequence"/>
</dbReference>
<gene>
    <name evidence="2" type="ORF">RF55_9925</name>
</gene>